<dbReference type="AlphaFoldDB" id="K6W7K3"/>
<feature type="transmembrane region" description="Helical" evidence="2">
    <location>
        <begin position="20"/>
        <end position="38"/>
    </location>
</feature>
<evidence type="ECO:0000313" key="4">
    <source>
        <dbReference type="Proteomes" id="UP000008363"/>
    </source>
</evidence>
<gene>
    <name evidence="3" type="ORF">GORHZ_009_00120</name>
</gene>
<dbReference type="STRING" id="1108045.GORHZ_009_00120"/>
<comment type="caution">
    <text evidence="3">The sequence shown here is derived from an EMBL/GenBank/DDBJ whole genome shotgun (WGS) entry which is preliminary data.</text>
</comment>
<dbReference type="EMBL" id="BAHC01000009">
    <property type="protein sequence ID" value="GAB88197.1"/>
    <property type="molecule type" value="Genomic_DNA"/>
</dbReference>
<evidence type="ECO:0000256" key="2">
    <source>
        <dbReference type="SAM" id="Phobius"/>
    </source>
</evidence>
<evidence type="ECO:0000313" key="3">
    <source>
        <dbReference type="EMBL" id="GAB88197.1"/>
    </source>
</evidence>
<accession>K6W7K3</accession>
<keyword evidence="4" id="KW-1185">Reference proteome</keyword>
<protein>
    <submittedName>
        <fullName evidence="3">Uncharacterized protein</fullName>
    </submittedName>
</protein>
<feature type="region of interest" description="Disordered" evidence="1">
    <location>
        <begin position="40"/>
        <end position="63"/>
    </location>
</feature>
<sequence length="63" mass="6729">MAGMGRRWFEVAARVVSAHPAPIIAALTFAATAFVMRFPQRDGRPGDTSLQGSRTPGSAPRQC</sequence>
<proteinExistence type="predicted"/>
<organism evidence="3 4">
    <name type="scientific">Gordonia rhizosphera NBRC 16068</name>
    <dbReference type="NCBI Taxonomy" id="1108045"/>
    <lineage>
        <taxon>Bacteria</taxon>
        <taxon>Bacillati</taxon>
        <taxon>Actinomycetota</taxon>
        <taxon>Actinomycetes</taxon>
        <taxon>Mycobacteriales</taxon>
        <taxon>Gordoniaceae</taxon>
        <taxon>Gordonia</taxon>
    </lineage>
</organism>
<keyword evidence="2" id="KW-0472">Membrane</keyword>
<dbReference type="Proteomes" id="UP000008363">
    <property type="component" value="Unassembled WGS sequence"/>
</dbReference>
<evidence type="ECO:0000256" key="1">
    <source>
        <dbReference type="SAM" id="MobiDB-lite"/>
    </source>
</evidence>
<keyword evidence="2" id="KW-1133">Transmembrane helix</keyword>
<keyword evidence="2" id="KW-0812">Transmembrane</keyword>
<reference evidence="3 4" key="1">
    <citation type="submission" date="2012-08" db="EMBL/GenBank/DDBJ databases">
        <title>Whole genome shotgun sequence of Gordonia rhizosphera NBRC 16068.</title>
        <authorList>
            <person name="Takarada H."/>
            <person name="Isaki S."/>
            <person name="Hosoyama A."/>
            <person name="Tsuchikane K."/>
            <person name="Katsumata H."/>
            <person name="Baba S."/>
            <person name="Ohji S."/>
            <person name="Yamazaki S."/>
            <person name="Fujita N."/>
        </authorList>
    </citation>
    <scope>NUCLEOTIDE SEQUENCE [LARGE SCALE GENOMIC DNA]</scope>
    <source>
        <strain evidence="3 4">NBRC 16068</strain>
    </source>
</reference>
<name>K6W7K3_9ACTN</name>